<dbReference type="Proteomes" id="UP000094526">
    <property type="component" value="Unassembled WGS sequence"/>
</dbReference>
<sequence length="85" mass="8993">MVQNGLEAFAAAGMAPGRGFTFVDVDKVVDVAGRFAVDESLHGRAMMIVPEPGGVIDVKDDEEGLWGGVVFKGTQERMRASGLII</sequence>
<evidence type="ECO:0000313" key="2">
    <source>
        <dbReference type="Proteomes" id="UP000094526"/>
    </source>
</evidence>
<evidence type="ECO:0000313" key="1">
    <source>
        <dbReference type="EMBL" id="OCT50600.1"/>
    </source>
</evidence>
<comment type="caution">
    <text evidence="1">The sequence shown here is derived from an EMBL/GenBank/DDBJ whole genome shotgun (WGS) entry which is preliminary data.</text>
</comment>
<dbReference type="VEuPathDB" id="FungiDB:G647_05415"/>
<dbReference type="STRING" id="86049.A0A1C1CQ18"/>
<reference evidence="2" key="1">
    <citation type="submission" date="2015-07" db="EMBL/GenBank/DDBJ databases">
        <authorList>
            <person name="Teixeira M.M."/>
            <person name="Souza R.C."/>
            <person name="Almeida L.G."/>
            <person name="Vicente V.A."/>
            <person name="de Hoog S."/>
            <person name="Bocca A.L."/>
            <person name="de Almeida S.R."/>
            <person name="Vasconcelos A.T."/>
            <person name="Felipe M.S."/>
        </authorList>
    </citation>
    <scope>NUCLEOTIDE SEQUENCE [LARGE SCALE GENOMIC DNA]</scope>
    <source>
        <strain evidence="2">KSF</strain>
    </source>
</reference>
<proteinExistence type="predicted"/>
<accession>A0A1C1CQ18</accession>
<dbReference type="eggNOG" id="KOG0725">
    <property type="taxonomic scope" value="Eukaryota"/>
</dbReference>
<dbReference type="OrthoDB" id="5371740at2759"/>
<name>A0A1C1CQ18_9EURO</name>
<dbReference type="AlphaFoldDB" id="A0A1C1CQ18"/>
<gene>
    <name evidence="1" type="ORF">CLCR_07820</name>
</gene>
<keyword evidence="2" id="KW-1185">Reference proteome</keyword>
<protein>
    <submittedName>
        <fullName evidence="1">Uncharacterized protein</fullName>
    </submittedName>
</protein>
<dbReference type="VEuPathDB" id="FungiDB:CLCR_07820"/>
<dbReference type="EMBL" id="LGRB01000010">
    <property type="protein sequence ID" value="OCT50600.1"/>
    <property type="molecule type" value="Genomic_DNA"/>
</dbReference>
<organism evidence="1 2">
    <name type="scientific">Cladophialophora carrionii</name>
    <dbReference type="NCBI Taxonomy" id="86049"/>
    <lineage>
        <taxon>Eukaryota</taxon>
        <taxon>Fungi</taxon>
        <taxon>Dikarya</taxon>
        <taxon>Ascomycota</taxon>
        <taxon>Pezizomycotina</taxon>
        <taxon>Eurotiomycetes</taxon>
        <taxon>Chaetothyriomycetidae</taxon>
        <taxon>Chaetothyriales</taxon>
        <taxon>Herpotrichiellaceae</taxon>
        <taxon>Cladophialophora</taxon>
    </lineage>
</organism>